<sequence>MSSNKQNLAPMEKEVPSFAKRPLYVFDLPEELLSSLVSKQQHSQDEHGIVDPTETSSAKQTTNAEEIGSEETHDPETPKGSASCVLCNSRFPSFTTQRLHTRTDWHGYNLKQRMNGLRTVSEVEFEKLIDELDMSISGSEDESSEDDSDVTKNGILSTLLRKQAKIREGEDHDVAASDERRSNLKGSPIVHFSSLLLPSNTYLGIYKALFTEVDLEPTGLVSALRTKQLQPFRPVKNESLPASKLSGPKVFLCMIGGGHFAGMIVSLTPKIVKNAVGQDERQAIVLTHKTFHRYTTRRKQGGSQSANDASKGNAHSAGAGIRRHNETALEAEVRALLVAWKELIAGCDLLFVRATGVTNRKVLFGTGPDQVLRSNDPRVRGFPFSTRRATHGELMRAFVELTRAKIEMIEDVAPREEQKRETPKQVKDTKQSEITKEEQEALLHTSQIQALIRRSKAPGLVSYINNNSLSPNFVFHPSDTSGHRHAPTPLHLAASTNSAVIIQALLIKAKADPTIVNPDGKTAFELAGDRATRDAFRIARSELGESAWNWSKAHVSSPLTKVEAEERDRTEKAEEQKAESARRQSELQRLEQERGQESQVNKSSTSKTLGSLPVTAEDRREIDGRGLTPEMRAKLERERRARAAEERIKKLSGKS</sequence>
<comment type="domain">
    <text evidence="11">The VLRF1 domain mediates binding to the 60S ribosomal subunit.</text>
</comment>
<keyword evidence="8 10" id="KW-0040">ANK repeat</keyword>
<evidence type="ECO:0000313" key="14">
    <source>
        <dbReference type="EMBL" id="CAF9904821.1"/>
    </source>
</evidence>
<evidence type="ECO:0000256" key="2">
    <source>
        <dbReference type="ARBA" id="ARBA00009262"/>
    </source>
</evidence>
<dbReference type="Pfam" id="PF18826">
    <property type="entry name" value="bVLRF1"/>
    <property type="match status" value="1"/>
</dbReference>
<reference evidence="14" key="1">
    <citation type="submission" date="2021-03" db="EMBL/GenBank/DDBJ databases">
        <authorList>
            <person name="Tagirdzhanova G."/>
        </authorList>
    </citation>
    <scope>NUCLEOTIDE SEQUENCE</scope>
</reference>
<feature type="compositionally biased region" description="Basic and acidic residues" evidence="12">
    <location>
        <begin position="631"/>
        <end position="649"/>
    </location>
</feature>
<feature type="region of interest" description="Disordered" evidence="12">
    <location>
        <begin position="414"/>
        <end position="433"/>
    </location>
</feature>
<dbReference type="GO" id="GO:0005737">
    <property type="term" value="C:cytoplasm"/>
    <property type="evidence" value="ECO:0007669"/>
    <property type="project" value="UniProtKB-SubCell"/>
</dbReference>
<evidence type="ECO:0000256" key="7">
    <source>
        <dbReference type="ARBA" id="ARBA00022801"/>
    </source>
</evidence>
<protein>
    <recommendedName>
        <fullName evidence="13">VLRF1 domain-containing protein</fullName>
    </recommendedName>
</protein>
<dbReference type="InterPro" id="IPR036770">
    <property type="entry name" value="Ankyrin_rpt-contain_sf"/>
</dbReference>
<dbReference type="Proteomes" id="UP000664169">
    <property type="component" value="Unassembled WGS sequence"/>
</dbReference>
<comment type="subcellular location">
    <subcellularLocation>
        <location evidence="1">Cytoplasm</location>
    </subcellularLocation>
</comment>
<evidence type="ECO:0000256" key="11">
    <source>
        <dbReference type="PROSITE-ProRule" id="PRU01389"/>
    </source>
</evidence>
<feature type="compositionally biased region" description="Polar residues" evidence="12">
    <location>
        <begin position="301"/>
        <end position="310"/>
    </location>
</feature>
<gene>
    <name evidence="14" type="ORF">GOMPHAMPRED_002957</name>
</gene>
<feature type="region of interest" description="Disordered" evidence="12">
    <location>
        <begin position="554"/>
        <end position="655"/>
    </location>
</feature>
<accession>A0A8H3EKY0</accession>
<feature type="region of interest" description="Disordered" evidence="12">
    <location>
        <begin position="37"/>
        <end position="81"/>
    </location>
</feature>
<evidence type="ECO:0000256" key="12">
    <source>
        <dbReference type="SAM" id="MobiDB-lite"/>
    </source>
</evidence>
<comment type="caution">
    <text evidence="14">The sequence shown here is derived from an EMBL/GenBank/DDBJ whole genome shotgun (WGS) entry which is preliminary data.</text>
</comment>
<organism evidence="14 15">
    <name type="scientific">Gomphillus americanus</name>
    <dbReference type="NCBI Taxonomy" id="1940652"/>
    <lineage>
        <taxon>Eukaryota</taxon>
        <taxon>Fungi</taxon>
        <taxon>Dikarya</taxon>
        <taxon>Ascomycota</taxon>
        <taxon>Pezizomycotina</taxon>
        <taxon>Lecanoromycetes</taxon>
        <taxon>OSLEUM clade</taxon>
        <taxon>Ostropomycetidae</taxon>
        <taxon>Ostropales</taxon>
        <taxon>Graphidaceae</taxon>
        <taxon>Gomphilloideae</taxon>
        <taxon>Gomphillus</taxon>
    </lineage>
</organism>
<evidence type="ECO:0000256" key="1">
    <source>
        <dbReference type="ARBA" id="ARBA00004496"/>
    </source>
</evidence>
<dbReference type="Pfam" id="PF13857">
    <property type="entry name" value="Ank_5"/>
    <property type="match status" value="1"/>
</dbReference>
<dbReference type="PANTHER" id="PTHR16036">
    <property type="entry name" value="ANKYRIN REPEAT AND ZINC FINGER DOMAIN-CONTAINING PROTEIN 1"/>
    <property type="match status" value="1"/>
</dbReference>
<keyword evidence="4 11" id="KW-0540">Nuclease</keyword>
<dbReference type="InterPro" id="IPR002110">
    <property type="entry name" value="Ankyrin_rpt"/>
</dbReference>
<keyword evidence="3 11" id="KW-0963">Cytoplasm</keyword>
<keyword evidence="5" id="KW-0677">Repeat</keyword>
<dbReference type="GO" id="GO:0004519">
    <property type="term" value="F:endonuclease activity"/>
    <property type="evidence" value="ECO:0007669"/>
    <property type="project" value="UniProtKB-KW"/>
</dbReference>
<dbReference type="OrthoDB" id="429841at2759"/>
<comment type="similarity">
    <text evidence="2 11">Belongs to the ANKZF1/VMS1 family.</text>
</comment>
<evidence type="ECO:0000256" key="9">
    <source>
        <dbReference type="ARBA" id="ARBA00023054"/>
    </source>
</evidence>
<dbReference type="InterPro" id="IPR041175">
    <property type="entry name" value="VLRF1/Vms1"/>
</dbReference>
<evidence type="ECO:0000256" key="5">
    <source>
        <dbReference type="ARBA" id="ARBA00022737"/>
    </source>
</evidence>
<dbReference type="Gene3D" id="1.25.40.20">
    <property type="entry name" value="Ankyrin repeat-containing domain"/>
    <property type="match status" value="1"/>
</dbReference>
<feature type="compositionally biased region" description="Polar residues" evidence="12">
    <location>
        <begin position="600"/>
        <end position="609"/>
    </location>
</feature>
<dbReference type="GO" id="GO:0036503">
    <property type="term" value="P:ERAD pathway"/>
    <property type="evidence" value="ECO:0007669"/>
    <property type="project" value="TreeGrafter"/>
</dbReference>
<feature type="region of interest" description="Disordered" evidence="12">
    <location>
        <begin position="295"/>
        <end position="319"/>
    </location>
</feature>
<dbReference type="SUPFAM" id="SSF48403">
    <property type="entry name" value="Ankyrin repeat"/>
    <property type="match status" value="1"/>
</dbReference>
<dbReference type="GO" id="GO:0016787">
    <property type="term" value="F:hydrolase activity"/>
    <property type="evidence" value="ECO:0007669"/>
    <property type="project" value="UniProtKB-KW"/>
</dbReference>
<keyword evidence="7 11" id="KW-0378">Hydrolase</keyword>
<evidence type="ECO:0000256" key="10">
    <source>
        <dbReference type="PROSITE-ProRule" id="PRU00023"/>
    </source>
</evidence>
<feature type="repeat" description="ANK" evidence="10">
    <location>
        <begin position="485"/>
        <end position="518"/>
    </location>
</feature>
<feature type="compositionally biased region" description="Basic and acidic residues" evidence="12">
    <location>
        <begin position="562"/>
        <end position="596"/>
    </location>
</feature>
<dbReference type="AlphaFoldDB" id="A0A8H3EKY0"/>
<evidence type="ECO:0000256" key="3">
    <source>
        <dbReference type="ARBA" id="ARBA00022490"/>
    </source>
</evidence>
<evidence type="ECO:0000256" key="8">
    <source>
        <dbReference type="ARBA" id="ARBA00023043"/>
    </source>
</evidence>
<evidence type="ECO:0000259" key="13">
    <source>
        <dbReference type="PROSITE" id="PS52044"/>
    </source>
</evidence>
<proteinExistence type="inferred from homology"/>
<feature type="compositionally biased region" description="Polar residues" evidence="12">
    <location>
        <begin position="53"/>
        <end position="64"/>
    </location>
</feature>
<evidence type="ECO:0000256" key="4">
    <source>
        <dbReference type="ARBA" id="ARBA00022722"/>
    </source>
</evidence>
<feature type="active site" evidence="11">
    <location>
        <position position="304"/>
    </location>
</feature>
<dbReference type="InterPro" id="IPR047139">
    <property type="entry name" value="ANKZ1/VMS1"/>
</dbReference>
<dbReference type="EMBL" id="CAJPDQ010000002">
    <property type="protein sequence ID" value="CAF9904821.1"/>
    <property type="molecule type" value="Genomic_DNA"/>
</dbReference>
<keyword evidence="9" id="KW-0175">Coiled coil</keyword>
<keyword evidence="6 11" id="KW-0255">Endonuclease</keyword>
<name>A0A8H3EKY0_9LECA</name>
<feature type="domain" description="VLRF1" evidence="13">
    <location>
        <begin position="246"/>
        <end position="404"/>
    </location>
</feature>
<keyword evidence="15" id="KW-1185">Reference proteome</keyword>
<dbReference type="PANTHER" id="PTHR16036:SF2">
    <property type="entry name" value="TRNA ENDONUCLEASE ANKZF1"/>
    <property type="match status" value="1"/>
</dbReference>
<evidence type="ECO:0000256" key="6">
    <source>
        <dbReference type="ARBA" id="ARBA00022759"/>
    </source>
</evidence>
<dbReference type="PROSITE" id="PS50088">
    <property type="entry name" value="ANK_REPEAT"/>
    <property type="match status" value="1"/>
</dbReference>
<evidence type="ECO:0000313" key="15">
    <source>
        <dbReference type="Proteomes" id="UP000664169"/>
    </source>
</evidence>
<dbReference type="PROSITE" id="PS52044">
    <property type="entry name" value="VLRF1"/>
    <property type="match status" value="1"/>
</dbReference>